<evidence type="ECO:0000313" key="3">
    <source>
        <dbReference type="Proteomes" id="UP000249396"/>
    </source>
</evidence>
<organism evidence="2 3">
    <name type="scientific">Candidatus Methylumidiphilus alinenensis</name>
    <dbReference type="NCBI Taxonomy" id="2202197"/>
    <lineage>
        <taxon>Bacteria</taxon>
        <taxon>Pseudomonadati</taxon>
        <taxon>Pseudomonadota</taxon>
        <taxon>Gammaproteobacteria</taxon>
        <taxon>Methylococcales</taxon>
        <taxon>Candidatus Methylumidiphilus</taxon>
    </lineage>
</organism>
<dbReference type="Proteomes" id="UP000249396">
    <property type="component" value="Unassembled WGS sequence"/>
</dbReference>
<keyword evidence="1" id="KW-1133">Transmembrane helix</keyword>
<sequence>MQKNIFYIALIFGYGLTLLFFFAIGRFGITQIIYVLKGYPSPDESKRQDQIDALFEAFGIPASLSDAMISLTPVAPVKTFITILKPFYSVWGGVYAYIAPLFGRFLGTTWLFVGIPAIVLNLVLDANGHDYLPEFLRLVGLTAFSLTTAGAACCFIVSTLPHHYH</sequence>
<accession>A0A2W4SFX4</accession>
<proteinExistence type="predicted"/>
<evidence type="ECO:0000256" key="1">
    <source>
        <dbReference type="SAM" id="Phobius"/>
    </source>
</evidence>
<dbReference type="EMBL" id="QJPH01000431">
    <property type="protein sequence ID" value="PZN74410.1"/>
    <property type="molecule type" value="Genomic_DNA"/>
</dbReference>
<keyword evidence="1" id="KW-0812">Transmembrane</keyword>
<evidence type="ECO:0000313" key="2">
    <source>
        <dbReference type="EMBL" id="PZN74410.1"/>
    </source>
</evidence>
<name>A0A2W4SFX4_9GAMM</name>
<feature type="transmembrane region" description="Helical" evidence="1">
    <location>
        <begin position="105"/>
        <end position="124"/>
    </location>
</feature>
<comment type="caution">
    <text evidence="2">The sequence shown here is derived from an EMBL/GenBank/DDBJ whole genome shotgun (WGS) entry which is preliminary data.</text>
</comment>
<dbReference type="AlphaFoldDB" id="A0A2W4SFX4"/>
<gene>
    <name evidence="2" type="ORF">DM484_21440</name>
</gene>
<keyword evidence="1" id="KW-0472">Membrane</keyword>
<feature type="transmembrane region" description="Helical" evidence="1">
    <location>
        <begin position="6"/>
        <end position="29"/>
    </location>
</feature>
<protein>
    <submittedName>
        <fullName evidence="2">Uncharacterized protein</fullName>
    </submittedName>
</protein>
<feature type="transmembrane region" description="Helical" evidence="1">
    <location>
        <begin position="136"/>
        <end position="160"/>
    </location>
</feature>
<reference evidence="2 3" key="1">
    <citation type="journal article" date="2018" name="Aquat. Microb. Ecol.">
        <title>Gammaproteobacterial methanotrophs dominate.</title>
        <authorList>
            <person name="Rissanen A.J."/>
            <person name="Saarenheimo J."/>
            <person name="Tiirola M."/>
            <person name="Peura S."/>
            <person name="Aalto S.L."/>
            <person name="Karvinen A."/>
            <person name="Nykanen H."/>
        </authorList>
    </citation>
    <scope>NUCLEOTIDE SEQUENCE [LARGE SCALE GENOMIC DNA]</scope>
    <source>
        <strain evidence="2">AMbin10</strain>
    </source>
</reference>